<name>A0A397JCQ0_9GLOM</name>
<organism evidence="1 2">
    <name type="scientific">Diversispora epigaea</name>
    <dbReference type="NCBI Taxonomy" id="1348612"/>
    <lineage>
        <taxon>Eukaryota</taxon>
        <taxon>Fungi</taxon>
        <taxon>Fungi incertae sedis</taxon>
        <taxon>Mucoromycota</taxon>
        <taxon>Glomeromycotina</taxon>
        <taxon>Glomeromycetes</taxon>
        <taxon>Diversisporales</taxon>
        <taxon>Diversisporaceae</taxon>
        <taxon>Diversispora</taxon>
    </lineage>
</organism>
<dbReference type="Proteomes" id="UP000266861">
    <property type="component" value="Unassembled WGS sequence"/>
</dbReference>
<sequence>MRIKLYEQQKNIVELVDEVEVEVVEVDLVSKQLNLNFLTDTLDPLQHLDIQNLELSTIDNNKSSDIFGIEIILWVISNGNSPFEMIAGKLAKNHSEIIITPSVETYNVIDVKVENINENFYQSGIGTVAYCYDNEEKTFELYLKSAEKGYLALFNVGIRNTFKWYLKAAEKELNTAQHNLEIDGIIRKHLNGFPSISEWFQCCTVYRIPVFQRYPVFQCTPGYPMFQCCQKF</sequence>
<gene>
    <name evidence="1" type="ORF">Glove_59g67</name>
</gene>
<accession>A0A397JCQ0</accession>
<dbReference type="AlphaFoldDB" id="A0A397JCQ0"/>
<proteinExistence type="predicted"/>
<reference evidence="1 2" key="1">
    <citation type="submission" date="2018-08" db="EMBL/GenBank/DDBJ databases">
        <title>Genome and evolution of the arbuscular mycorrhizal fungus Diversispora epigaea (formerly Glomus versiforme) and its bacterial endosymbionts.</title>
        <authorList>
            <person name="Sun X."/>
            <person name="Fei Z."/>
            <person name="Harrison M."/>
        </authorList>
    </citation>
    <scope>NUCLEOTIDE SEQUENCE [LARGE SCALE GENOMIC DNA]</scope>
    <source>
        <strain evidence="1 2">IT104</strain>
    </source>
</reference>
<evidence type="ECO:0000313" key="1">
    <source>
        <dbReference type="EMBL" id="RHZ85831.1"/>
    </source>
</evidence>
<keyword evidence="2" id="KW-1185">Reference proteome</keyword>
<evidence type="ECO:0000313" key="2">
    <source>
        <dbReference type="Proteomes" id="UP000266861"/>
    </source>
</evidence>
<dbReference type="EMBL" id="PQFF01000056">
    <property type="protein sequence ID" value="RHZ85831.1"/>
    <property type="molecule type" value="Genomic_DNA"/>
</dbReference>
<comment type="caution">
    <text evidence="1">The sequence shown here is derived from an EMBL/GenBank/DDBJ whole genome shotgun (WGS) entry which is preliminary data.</text>
</comment>
<dbReference type="OrthoDB" id="2425131at2759"/>
<protein>
    <submittedName>
        <fullName evidence="1">Uncharacterized protein</fullName>
    </submittedName>
</protein>